<dbReference type="InterPro" id="IPR003439">
    <property type="entry name" value="ABC_transporter-like_ATP-bd"/>
</dbReference>
<keyword evidence="4 6" id="KW-0067">ATP-binding</keyword>
<sequence>MLALHNGLVKFRAKQVTLPNIELKRGEVCGLQGPSGAGKSTLAAVLSGSLNRHGGTLTTPGYARGGANPVQWVVQRPEQAFNPRLTLAQSLDEAWQGRDYNRLLSKLEIEKNWLNRRPNTLSGGQLQRINLLRALSPDTEYLLCDEITAQLDMLTQQKIWQSLLLLAAERNLGLLVISHDDHLLKQICHRIIQWPDSQS</sequence>
<comment type="caution">
    <text evidence="6">The sequence shown here is derived from an EMBL/GenBank/DDBJ whole genome shotgun (WGS) entry which is preliminary data.</text>
</comment>
<comment type="similarity">
    <text evidence="1">Belongs to the ABC transporter superfamily.</text>
</comment>
<dbReference type="PANTHER" id="PTHR43776">
    <property type="entry name" value="TRANSPORT ATP-BINDING PROTEIN"/>
    <property type="match status" value="1"/>
</dbReference>
<evidence type="ECO:0000256" key="3">
    <source>
        <dbReference type="ARBA" id="ARBA00022741"/>
    </source>
</evidence>
<keyword evidence="7" id="KW-1185">Reference proteome</keyword>
<dbReference type="Proteomes" id="UP001595621">
    <property type="component" value="Unassembled WGS sequence"/>
</dbReference>
<dbReference type="Pfam" id="PF00005">
    <property type="entry name" value="ABC_tran"/>
    <property type="match status" value="1"/>
</dbReference>
<feature type="domain" description="ABC transporter" evidence="5">
    <location>
        <begin position="1"/>
        <end position="199"/>
    </location>
</feature>
<evidence type="ECO:0000313" key="6">
    <source>
        <dbReference type="EMBL" id="MFC3139457.1"/>
    </source>
</evidence>
<dbReference type="PROSITE" id="PS00211">
    <property type="entry name" value="ABC_TRANSPORTER_1"/>
    <property type="match status" value="1"/>
</dbReference>
<evidence type="ECO:0000313" key="7">
    <source>
        <dbReference type="Proteomes" id="UP001595621"/>
    </source>
</evidence>
<evidence type="ECO:0000256" key="2">
    <source>
        <dbReference type="ARBA" id="ARBA00022448"/>
    </source>
</evidence>
<organism evidence="6 7">
    <name type="scientific">Shewanella submarina</name>
    <dbReference type="NCBI Taxonomy" id="2016376"/>
    <lineage>
        <taxon>Bacteria</taxon>
        <taxon>Pseudomonadati</taxon>
        <taxon>Pseudomonadota</taxon>
        <taxon>Gammaproteobacteria</taxon>
        <taxon>Alteromonadales</taxon>
        <taxon>Shewanellaceae</taxon>
        <taxon>Shewanella</taxon>
    </lineage>
</organism>
<dbReference type="EMBL" id="JBHRTD010000017">
    <property type="protein sequence ID" value="MFC3139457.1"/>
    <property type="molecule type" value="Genomic_DNA"/>
</dbReference>
<evidence type="ECO:0000259" key="5">
    <source>
        <dbReference type="PROSITE" id="PS50893"/>
    </source>
</evidence>
<dbReference type="SMART" id="SM00382">
    <property type="entry name" value="AAA"/>
    <property type="match status" value="1"/>
</dbReference>
<keyword evidence="3" id="KW-0547">Nucleotide-binding</keyword>
<dbReference type="InterPro" id="IPR017871">
    <property type="entry name" value="ABC_transporter-like_CS"/>
</dbReference>
<dbReference type="InterPro" id="IPR050319">
    <property type="entry name" value="ABC_transp_ATP-bind"/>
</dbReference>
<evidence type="ECO:0000256" key="4">
    <source>
        <dbReference type="ARBA" id="ARBA00022840"/>
    </source>
</evidence>
<gene>
    <name evidence="6" type="ORF">ACFOE0_14875</name>
</gene>
<proteinExistence type="inferred from homology"/>
<reference evidence="7" key="1">
    <citation type="journal article" date="2019" name="Int. J. Syst. Evol. Microbiol.">
        <title>The Global Catalogue of Microorganisms (GCM) 10K type strain sequencing project: providing services to taxonomists for standard genome sequencing and annotation.</title>
        <authorList>
            <consortium name="The Broad Institute Genomics Platform"/>
            <consortium name="The Broad Institute Genome Sequencing Center for Infectious Disease"/>
            <person name="Wu L."/>
            <person name="Ma J."/>
        </authorList>
    </citation>
    <scope>NUCLEOTIDE SEQUENCE [LARGE SCALE GENOMIC DNA]</scope>
    <source>
        <strain evidence="7">KCTC 52277</strain>
    </source>
</reference>
<dbReference type="Gene3D" id="3.40.50.300">
    <property type="entry name" value="P-loop containing nucleotide triphosphate hydrolases"/>
    <property type="match status" value="1"/>
</dbReference>
<accession>A0ABV7GDC9</accession>
<dbReference type="PANTHER" id="PTHR43776:SF7">
    <property type="entry name" value="D,D-DIPEPTIDE TRANSPORT ATP-BINDING PROTEIN DDPF-RELATED"/>
    <property type="match status" value="1"/>
</dbReference>
<dbReference type="InterPro" id="IPR003593">
    <property type="entry name" value="AAA+_ATPase"/>
</dbReference>
<dbReference type="RefSeq" id="WP_248937209.1">
    <property type="nucleotide sequence ID" value="NZ_JAKILF010000007.1"/>
</dbReference>
<dbReference type="SUPFAM" id="SSF52540">
    <property type="entry name" value="P-loop containing nucleoside triphosphate hydrolases"/>
    <property type="match status" value="1"/>
</dbReference>
<name>A0ABV7GDC9_9GAMM</name>
<dbReference type="InterPro" id="IPR027417">
    <property type="entry name" value="P-loop_NTPase"/>
</dbReference>
<protein>
    <submittedName>
        <fullName evidence="6">ATP-binding cassette domain-containing protein</fullName>
    </submittedName>
</protein>
<dbReference type="GO" id="GO:0005524">
    <property type="term" value="F:ATP binding"/>
    <property type="evidence" value="ECO:0007669"/>
    <property type="project" value="UniProtKB-KW"/>
</dbReference>
<evidence type="ECO:0000256" key="1">
    <source>
        <dbReference type="ARBA" id="ARBA00005417"/>
    </source>
</evidence>
<dbReference type="PROSITE" id="PS50893">
    <property type="entry name" value="ABC_TRANSPORTER_2"/>
    <property type="match status" value="1"/>
</dbReference>
<keyword evidence="2" id="KW-0813">Transport</keyword>